<proteinExistence type="predicted"/>
<dbReference type="Proteomes" id="UP000325286">
    <property type="component" value="Chromosome"/>
</dbReference>
<reference evidence="1 2" key="1">
    <citation type="submission" date="2019-08" db="EMBL/GenBank/DDBJ databases">
        <title>Deep-cultivation of Planctomycetes and their phenomic and genomic characterization uncovers novel biology.</title>
        <authorList>
            <person name="Wiegand S."/>
            <person name="Jogler M."/>
            <person name="Boedeker C."/>
            <person name="Pinto D."/>
            <person name="Vollmers J."/>
            <person name="Rivas-Marin E."/>
            <person name="Kohn T."/>
            <person name="Peeters S.H."/>
            <person name="Heuer A."/>
            <person name="Rast P."/>
            <person name="Oberbeckmann S."/>
            <person name="Bunk B."/>
            <person name="Jeske O."/>
            <person name="Meyerdierks A."/>
            <person name="Storesund J.E."/>
            <person name="Kallscheuer N."/>
            <person name="Luecker S."/>
            <person name="Lage O.M."/>
            <person name="Pohl T."/>
            <person name="Merkel B.J."/>
            <person name="Hornburger P."/>
            <person name="Mueller R.-W."/>
            <person name="Bruemmer F."/>
            <person name="Labrenz M."/>
            <person name="Spormann A.M."/>
            <person name="Op den Camp H."/>
            <person name="Overmann J."/>
            <person name="Amann R."/>
            <person name="Jetten M.S.M."/>
            <person name="Mascher T."/>
            <person name="Medema M.H."/>
            <person name="Devos D.P."/>
            <person name="Kaster A.-K."/>
            <person name="Ovreas L."/>
            <person name="Rohde M."/>
            <person name="Galperin M.Y."/>
            <person name="Jogler C."/>
        </authorList>
    </citation>
    <scope>NUCLEOTIDE SEQUENCE [LARGE SCALE GENOMIC DNA]</scope>
    <source>
        <strain evidence="1 2">UC8</strain>
    </source>
</reference>
<sequence length="253" mass="28933">MERAKQIAMIWLNDEFGFDAQSIDTTDDRRADLRANDGEFDYTIEVKDKLDTGNHSSFSELPVGDGRTASIRADAHKRLNRLDNILRDGSDQIAKTPGNEFTFNMIWFNFEGPNADIMGRRLLYTFYGVADLCPRHSDGDGVNCVYFDYNAAYNMKNVHGIVICENRELQIAINEFADDIDTFRLTPLVRRFGNAKYDPGDFESDESKIVLRSSISRKDGSDVLDEVKRQTGLEYYRIEMNRYTFGPGRSNGR</sequence>
<accession>A0A5B9R0X7</accession>
<keyword evidence="2" id="KW-1185">Reference proteome</keyword>
<gene>
    <name evidence="1" type="ORF">UC8_19350</name>
</gene>
<name>A0A5B9R0X7_9BACT</name>
<evidence type="ECO:0000313" key="2">
    <source>
        <dbReference type="Proteomes" id="UP000325286"/>
    </source>
</evidence>
<dbReference type="EMBL" id="CP042914">
    <property type="protein sequence ID" value="QEG39933.1"/>
    <property type="molecule type" value="Genomic_DNA"/>
</dbReference>
<dbReference type="AlphaFoldDB" id="A0A5B9R0X7"/>
<organism evidence="1 2">
    <name type="scientific">Roseimaritima ulvae</name>
    <dbReference type="NCBI Taxonomy" id="980254"/>
    <lineage>
        <taxon>Bacteria</taxon>
        <taxon>Pseudomonadati</taxon>
        <taxon>Planctomycetota</taxon>
        <taxon>Planctomycetia</taxon>
        <taxon>Pirellulales</taxon>
        <taxon>Pirellulaceae</taxon>
        <taxon>Roseimaritima</taxon>
    </lineage>
</organism>
<evidence type="ECO:0000313" key="1">
    <source>
        <dbReference type="EMBL" id="QEG39933.1"/>
    </source>
</evidence>
<protein>
    <submittedName>
        <fullName evidence="1">Uncharacterized protein</fullName>
    </submittedName>
</protein>
<dbReference type="KEGG" id="rul:UC8_19350"/>